<proteinExistence type="predicted"/>
<dbReference type="EMBL" id="NPHW01003519">
    <property type="protein sequence ID" value="OXV09464.1"/>
    <property type="molecule type" value="Genomic_DNA"/>
</dbReference>
<evidence type="ECO:0000256" key="6">
    <source>
        <dbReference type="SAM" id="SignalP"/>
    </source>
</evidence>
<keyword evidence="2 5" id="KW-0812">Transmembrane</keyword>
<evidence type="ECO:0000256" key="2">
    <source>
        <dbReference type="ARBA" id="ARBA00022692"/>
    </source>
</evidence>
<comment type="subcellular location">
    <subcellularLocation>
        <location evidence="1">Membrane</location>
    </subcellularLocation>
</comment>
<dbReference type="GO" id="GO:0008610">
    <property type="term" value="P:lipid biosynthetic process"/>
    <property type="evidence" value="ECO:0007669"/>
    <property type="project" value="InterPro"/>
</dbReference>
<dbReference type="AlphaFoldDB" id="A0A232LZF6"/>
<dbReference type="Proteomes" id="UP000243515">
    <property type="component" value="Unassembled WGS sequence"/>
</dbReference>
<evidence type="ECO:0000313" key="8">
    <source>
        <dbReference type="EMBL" id="OXV09464.1"/>
    </source>
</evidence>
<gene>
    <name evidence="8" type="ORF">Egran_02775</name>
</gene>
<evidence type="ECO:0000313" key="9">
    <source>
        <dbReference type="Proteomes" id="UP000243515"/>
    </source>
</evidence>
<comment type="caution">
    <text evidence="8">The sequence shown here is derived from an EMBL/GenBank/DDBJ whole genome shotgun (WGS) entry which is preliminary data.</text>
</comment>
<name>A0A232LZF6_9EURO</name>
<evidence type="ECO:0000256" key="4">
    <source>
        <dbReference type="ARBA" id="ARBA00023136"/>
    </source>
</evidence>
<dbReference type="GO" id="GO:0005506">
    <property type="term" value="F:iron ion binding"/>
    <property type="evidence" value="ECO:0007669"/>
    <property type="project" value="InterPro"/>
</dbReference>
<sequence>MSLPYSTSMNLLFFYMTWATLVLSHPPLQVEIVGTAVVRLLFYLFPSMIFLLFDVLLPSAAVAIKAQGEVGLPTGSKRGRPGLREAMVVTWALLNLVLSILLQGMIEYVLTKGLGMRSALKVSLKLPYPWDMAKDLLGGFISREILTYFIHRYTLHTSGSSVARYHWSWYHSLNAPYPLTAHYDHPIAYLLLKFLPTYGPAALFRYHMLTYIIYLSLISLEETFAYSGYKALPTSVLIGGIARRADMHLLSGGDGNYGTWGIMDWVFGTSVGDSVEDDLQDVLDEEEVEKIRKVLESKTKAKGVKRRTKRRVNS</sequence>
<dbReference type="InterPro" id="IPR050307">
    <property type="entry name" value="Sterol_Desaturase_Related"/>
</dbReference>
<feature type="transmembrane region" description="Helical" evidence="5">
    <location>
        <begin position="85"/>
        <end position="106"/>
    </location>
</feature>
<dbReference type="OrthoDB" id="408954at2759"/>
<evidence type="ECO:0000256" key="1">
    <source>
        <dbReference type="ARBA" id="ARBA00004370"/>
    </source>
</evidence>
<feature type="chain" id="PRO_5012353291" description="Fatty acid hydroxylase domain-containing protein" evidence="6">
    <location>
        <begin position="25"/>
        <end position="314"/>
    </location>
</feature>
<keyword evidence="6" id="KW-0732">Signal</keyword>
<dbReference type="InterPro" id="IPR006694">
    <property type="entry name" value="Fatty_acid_hydroxylase"/>
</dbReference>
<organism evidence="8 9">
    <name type="scientific">Elaphomyces granulatus</name>
    <dbReference type="NCBI Taxonomy" id="519963"/>
    <lineage>
        <taxon>Eukaryota</taxon>
        <taxon>Fungi</taxon>
        <taxon>Dikarya</taxon>
        <taxon>Ascomycota</taxon>
        <taxon>Pezizomycotina</taxon>
        <taxon>Eurotiomycetes</taxon>
        <taxon>Eurotiomycetidae</taxon>
        <taxon>Eurotiales</taxon>
        <taxon>Elaphomycetaceae</taxon>
        <taxon>Elaphomyces</taxon>
    </lineage>
</organism>
<dbReference type="Pfam" id="PF04116">
    <property type="entry name" value="FA_hydroxylase"/>
    <property type="match status" value="1"/>
</dbReference>
<evidence type="ECO:0000259" key="7">
    <source>
        <dbReference type="Pfam" id="PF04116"/>
    </source>
</evidence>
<evidence type="ECO:0000256" key="3">
    <source>
        <dbReference type="ARBA" id="ARBA00022989"/>
    </source>
</evidence>
<evidence type="ECO:0000256" key="5">
    <source>
        <dbReference type="SAM" id="Phobius"/>
    </source>
</evidence>
<feature type="domain" description="Fatty acid hydroxylase" evidence="7">
    <location>
        <begin position="138"/>
        <end position="269"/>
    </location>
</feature>
<dbReference type="GO" id="GO:0016020">
    <property type="term" value="C:membrane"/>
    <property type="evidence" value="ECO:0007669"/>
    <property type="project" value="UniProtKB-SubCell"/>
</dbReference>
<feature type="transmembrane region" description="Helical" evidence="5">
    <location>
        <begin position="40"/>
        <end position="64"/>
    </location>
</feature>
<keyword evidence="4 5" id="KW-0472">Membrane</keyword>
<dbReference type="PANTHER" id="PTHR11863">
    <property type="entry name" value="STEROL DESATURASE"/>
    <property type="match status" value="1"/>
</dbReference>
<keyword evidence="9" id="KW-1185">Reference proteome</keyword>
<dbReference type="GO" id="GO:0016491">
    <property type="term" value="F:oxidoreductase activity"/>
    <property type="evidence" value="ECO:0007669"/>
    <property type="project" value="InterPro"/>
</dbReference>
<protein>
    <recommendedName>
        <fullName evidence="7">Fatty acid hydroxylase domain-containing protein</fullName>
    </recommendedName>
</protein>
<accession>A0A232LZF6</accession>
<reference evidence="8 9" key="1">
    <citation type="journal article" date="2015" name="Environ. Microbiol.">
        <title>Metagenome sequence of Elaphomyces granulatus from sporocarp tissue reveals Ascomycota ectomycorrhizal fingerprints of genome expansion and a Proteobacteria-rich microbiome.</title>
        <authorList>
            <person name="Quandt C.A."/>
            <person name="Kohler A."/>
            <person name="Hesse C.N."/>
            <person name="Sharpton T.J."/>
            <person name="Martin F."/>
            <person name="Spatafora J.W."/>
        </authorList>
    </citation>
    <scope>NUCLEOTIDE SEQUENCE [LARGE SCALE GENOMIC DNA]</scope>
    <source>
        <strain evidence="8 9">OSC145934</strain>
    </source>
</reference>
<keyword evidence="3 5" id="KW-1133">Transmembrane helix</keyword>
<feature type="signal peptide" evidence="6">
    <location>
        <begin position="1"/>
        <end position="24"/>
    </location>
</feature>